<dbReference type="EMBL" id="CAICTM010001303">
    <property type="protein sequence ID" value="CAB9522461.1"/>
    <property type="molecule type" value="Genomic_DNA"/>
</dbReference>
<keyword evidence="1" id="KW-0677">Repeat</keyword>
<dbReference type="PROSITE" id="PS50918">
    <property type="entry name" value="WWE"/>
    <property type="match status" value="1"/>
</dbReference>
<evidence type="ECO:0000256" key="2">
    <source>
        <dbReference type="ARBA" id="ARBA00023043"/>
    </source>
</evidence>
<protein>
    <recommendedName>
        <fullName evidence="3">WWE domain-containing protein</fullName>
    </recommendedName>
</protein>
<dbReference type="Gene3D" id="1.25.40.20">
    <property type="entry name" value="Ankyrin repeat-containing domain"/>
    <property type="match status" value="1"/>
</dbReference>
<sequence length="469" mass="52190">MATANNNPQWYYFLRDDPHGRLPDGWHACDANFNQAVEHLYQNQSVLNELNDADNVTERTFHPIPGTSMNGHQYEIDFQQMRQRNAGSWMERPVERTINGLPPTTVPQGVTAAEEEEGPPTIFDLIKEHDWEAVRERILTEPTVASLIHPVSGRSPLHTICAMGSSSPELILLVAEAAPEMTRHKDKFYHDTPMHIVCRNSQKTLSKATILLSHCTPEDVLKRNVIGGTCLHSACGHNAMFEVIEQIVRKNPAVLKISTFDGIPPIRGLFFSYTQSIPGVLAVGKLLKGRTVDEGHLDRFWVKVSFLALEYYKLTTACPDKENISEDYVAHGLIHSNAPLNLLKISFKRDPACAQAIDRDGNTPLHLLAERRPYRLKEREALLSALDAFPEAAGMPNHEGHPPLVLAIRNKIPFANGVDKILTADMTVVSRRDKGTSLVPFQLAATVGGPEALNTTFSLLSAFPQELSR</sequence>
<dbReference type="AlphaFoldDB" id="A0A9N8HQM8"/>
<name>A0A9N8HQM8_9STRA</name>
<dbReference type="GO" id="GO:0051015">
    <property type="term" value="F:actin filament binding"/>
    <property type="evidence" value="ECO:0007669"/>
    <property type="project" value="TreeGrafter"/>
</dbReference>
<feature type="domain" description="WWE" evidence="3">
    <location>
        <begin position="1"/>
        <end position="96"/>
    </location>
</feature>
<dbReference type="InterPro" id="IPR052420">
    <property type="entry name" value="Espin/Espin-like"/>
</dbReference>
<dbReference type="InterPro" id="IPR004170">
    <property type="entry name" value="WWE_dom"/>
</dbReference>
<comment type="caution">
    <text evidence="4">The sequence shown here is derived from an EMBL/GenBank/DDBJ whole genome shotgun (WGS) entry which is preliminary data.</text>
</comment>
<evidence type="ECO:0000313" key="4">
    <source>
        <dbReference type="EMBL" id="CAB9522461.1"/>
    </source>
</evidence>
<accession>A0A9N8HQM8</accession>
<dbReference type="Gene3D" id="3.30.720.50">
    <property type="match status" value="1"/>
</dbReference>
<dbReference type="SUPFAM" id="SSF117839">
    <property type="entry name" value="WWE domain"/>
    <property type="match status" value="1"/>
</dbReference>
<dbReference type="Proteomes" id="UP001153069">
    <property type="component" value="Unassembled WGS sequence"/>
</dbReference>
<evidence type="ECO:0000313" key="5">
    <source>
        <dbReference type="Proteomes" id="UP001153069"/>
    </source>
</evidence>
<dbReference type="GO" id="GO:0005737">
    <property type="term" value="C:cytoplasm"/>
    <property type="evidence" value="ECO:0007669"/>
    <property type="project" value="TreeGrafter"/>
</dbReference>
<dbReference type="Pfam" id="PF02825">
    <property type="entry name" value="WWE"/>
    <property type="match status" value="1"/>
</dbReference>
<dbReference type="GO" id="GO:0051017">
    <property type="term" value="P:actin filament bundle assembly"/>
    <property type="evidence" value="ECO:0007669"/>
    <property type="project" value="TreeGrafter"/>
</dbReference>
<dbReference type="SUPFAM" id="SSF48403">
    <property type="entry name" value="Ankyrin repeat"/>
    <property type="match status" value="1"/>
</dbReference>
<evidence type="ECO:0000256" key="1">
    <source>
        <dbReference type="ARBA" id="ARBA00022737"/>
    </source>
</evidence>
<dbReference type="InterPro" id="IPR036770">
    <property type="entry name" value="Ankyrin_rpt-contain_sf"/>
</dbReference>
<dbReference type="PANTHER" id="PTHR24153:SF8">
    <property type="entry name" value="FORKED, ISOFORM F"/>
    <property type="match status" value="1"/>
</dbReference>
<evidence type="ECO:0000259" key="3">
    <source>
        <dbReference type="PROSITE" id="PS50918"/>
    </source>
</evidence>
<proteinExistence type="predicted"/>
<gene>
    <name evidence="4" type="ORF">SEMRO_1305_G261190.1</name>
</gene>
<dbReference type="InterPro" id="IPR037197">
    <property type="entry name" value="WWE_dom_sf"/>
</dbReference>
<reference evidence="4" key="1">
    <citation type="submission" date="2020-06" db="EMBL/GenBank/DDBJ databases">
        <authorList>
            <consortium name="Plant Systems Biology data submission"/>
        </authorList>
    </citation>
    <scope>NUCLEOTIDE SEQUENCE</scope>
    <source>
        <strain evidence="4">D6</strain>
    </source>
</reference>
<organism evidence="4 5">
    <name type="scientific">Seminavis robusta</name>
    <dbReference type="NCBI Taxonomy" id="568900"/>
    <lineage>
        <taxon>Eukaryota</taxon>
        <taxon>Sar</taxon>
        <taxon>Stramenopiles</taxon>
        <taxon>Ochrophyta</taxon>
        <taxon>Bacillariophyta</taxon>
        <taxon>Bacillariophyceae</taxon>
        <taxon>Bacillariophycidae</taxon>
        <taxon>Naviculales</taxon>
        <taxon>Naviculaceae</taxon>
        <taxon>Seminavis</taxon>
    </lineage>
</organism>
<keyword evidence="5" id="KW-1185">Reference proteome</keyword>
<dbReference type="PANTHER" id="PTHR24153">
    <property type="entry name" value="ESPIN"/>
    <property type="match status" value="1"/>
</dbReference>
<dbReference type="OrthoDB" id="38789at2759"/>
<keyword evidence="2" id="KW-0040">ANK repeat</keyword>